<dbReference type="AlphaFoldDB" id="A0A380L045"/>
<evidence type="ECO:0000256" key="1">
    <source>
        <dbReference type="ARBA" id="ARBA00004651"/>
    </source>
</evidence>
<dbReference type="InterPro" id="IPR003838">
    <property type="entry name" value="ABC3_permease_C"/>
</dbReference>
<dbReference type="GO" id="GO:0005886">
    <property type="term" value="C:plasma membrane"/>
    <property type="evidence" value="ECO:0007669"/>
    <property type="project" value="UniProtKB-SubCell"/>
</dbReference>
<feature type="domain" description="ABC3 transporter permease C-terminal" evidence="8">
    <location>
        <begin position="996"/>
        <end position="1102"/>
    </location>
</feature>
<feature type="transmembrane region" description="Helical" evidence="7">
    <location>
        <begin position="638"/>
        <end position="661"/>
    </location>
</feature>
<feature type="transmembrane region" description="Helical" evidence="7">
    <location>
        <begin position="1083"/>
        <end position="1104"/>
    </location>
</feature>
<evidence type="ECO:0000313" key="9">
    <source>
        <dbReference type="EMBL" id="SUN77389.1"/>
    </source>
</evidence>
<keyword evidence="2" id="KW-1003">Cell membrane</keyword>
<evidence type="ECO:0000313" key="10">
    <source>
        <dbReference type="Proteomes" id="UP000254634"/>
    </source>
</evidence>
<dbReference type="RefSeq" id="WP_018372003.1">
    <property type="nucleotide sequence ID" value="NZ_UHFR01000005.1"/>
</dbReference>
<feature type="transmembrane region" description="Helical" evidence="7">
    <location>
        <begin position="593"/>
        <end position="614"/>
    </location>
</feature>
<organism evidence="9 10">
    <name type="scientific">Streptococcus massiliensis</name>
    <dbReference type="NCBI Taxonomy" id="313439"/>
    <lineage>
        <taxon>Bacteria</taxon>
        <taxon>Bacillati</taxon>
        <taxon>Bacillota</taxon>
        <taxon>Bacilli</taxon>
        <taxon>Lactobacillales</taxon>
        <taxon>Streptococcaceae</taxon>
        <taxon>Streptococcus</taxon>
    </lineage>
</organism>
<feature type="transmembrane region" description="Helical" evidence="7">
    <location>
        <begin position="21"/>
        <end position="41"/>
    </location>
</feature>
<evidence type="ECO:0000256" key="7">
    <source>
        <dbReference type="SAM" id="Phobius"/>
    </source>
</evidence>
<keyword evidence="10" id="KW-1185">Reference proteome</keyword>
<dbReference type="PANTHER" id="PTHR30287">
    <property type="entry name" value="MEMBRANE COMPONENT OF PREDICTED ABC SUPERFAMILY METABOLITE UPTAKE TRANSPORTER"/>
    <property type="match status" value="1"/>
</dbReference>
<evidence type="ECO:0000256" key="5">
    <source>
        <dbReference type="ARBA" id="ARBA00023136"/>
    </source>
</evidence>
<sequence length="1121" mass="121906">MKKSILNKDILLSFRQSKGRFISIMCLMMLGSFALVGLKVASPDIENTVSGYLKQLNALDLAVISDYGISKDDQKELSQVKGAKIEYGYFTDTVIDDSSKAVRVFSRTDKISQFELVSGKMPSKKNELALASFYKGKYKIGDKISLNEKNGSDQLLKEHTFVITGFVNSSEMSSIKTLGASNAGSGSLSAYAVVPNQTFTSSVYTIARLRFDDVKKLNSFSDSYRKKVEAHQKDLEDLVKDNGKNRLADIKSEAKDKISKGQTEIENAQKALTDAQAQLTSGQAQIDQKRGELAAAQGQISEKESLLAQGANQIAQAEQTLAASKNQLDAASNQLAAGQAQLNQTKAQLDAAAAPLAAAKAQLDAQKGQLDAVAATISQNQAQLNTAKADLQAKIAALQAQGVDPTTVPEIAAAQNQIASQEAALSAAQAQLEAGQATYDAAYAQYQSKAAPYEAGLSQYQAAQATFESKQAQYQSGLAQYQAGQATLASKKAEYQSGAAQLAQAKSQVASSQSQINQAQATLNEKKATFETEKSKVEQKIKDGQGNIQKTKDEMAGLSVPSYHVYTRSTLPGAEEYRMTATRSSGISSVGNIFPLVLYLVAALVTVTTMTRFINEERINAGVLKALGYNNSDVIKKFVIYGLVAGLTGTFIGVLAGLYLLPYILGKALFVTATYPTVHLAFHWPITLIAILCSIICSVLPALHIARKELKEAPAQLLLPKPPSKGSKILLERLTFIWKRLTFTQKVTARNIFRYKQRMLMTIFGVAGSVALLFAGLGITSSLSGIGERQFGGIITYDAIVSQRKHISSEEKTDLQKELNSGKLSDKQAVYSETFTKTVKGQKDEQSLTLFAVDAQDFKGFVNLYDSKSKKELKLSSKGAVISQKLATILHVSVGDSFEVTSDEGKTYKIKVSAVSEMYAGHFIFMDKDYYQEVFKQDFAENAYLIKLKDSSSRNVQNVAADFMKLAGVRTVVQNTTMIEQINATVQSLGLVMQILTLVSILLAVVILYNLTSINVAERIRELSTIKVLGFHNKEVTLYIYRETISLSLIGIVVGILSGRLLHQLLLQIIAPSNVMFNSAVTLSVYLIPVVSIILILFVLGFVVNHRLRHVDMLEALKSVD</sequence>
<keyword evidence="3 7" id="KW-0812">Transmembrane</keyword>
<accession>A0A380L045</accession>
<comment type="subcellular location">
    <subcellularLocation>
        <location evidence="1">Cell membrane</location>
        <topology evidence="1">Multi-pass membrane protein</topology>
    </subcellularLocation>
</comment>
<feature type="coiled-coil region" evidence="6">
    <location>
        <begin position="502"/>
        <end position="554"/>
    </location>
</feature>
<dbReference type="OrthoDB" id="5137249at2"/>
<feature type="coiled-coil region" evidence="6">
    <location>
        <begin position="381"/>
        <end position="431"/>
    </location>
</feature>
<evidence type="ECO:0000259" key="8">
    <source>
        <dbReference type="Pfam" id="PF02687"/>
    </source>
</evidence>
<dbReference type="STRING" id="1123307.GCA_000380065_01299"/>
<keyword evidence="4 7" id="KW-1133">Transmembrane helix</keyword>
<evidence type="ECO:0000256" key="6">
    <source>
        <dbReference type="SAM" id="Coils"/>
    </source>
</evidence>
<evidence type="ECO:0000256" key="2">
    <source>
        <dbReference type="ARBA" id="ARBA00022475"/>
    </source>
</evidence>
<feature type="transmembrane region" description="Helical" evidence="7">
    <location>
        <begin position="681"/>
        <end position="703"/>
    </location>
</feature>
<feature type="coiled-coil region" evidence="6">
    <location>
        <begin position="221"/>
        <end position="348"/>
    </location>
</feature>
<keyword evidence="6" id="KW-0175">Coiled coil</keyword>
<evidence type="ECO:0000256" key="3">
    <source>
        <dbReference type="ARBA" id="ARBA00022692"/>
    </source>
</evidence>
<dbReference type="Gene3D" id="1.10.287.1490">
    <property type="match status" value="2"/>
</dbReference>
<feature type="transmembrane region" description="Helical" evidence="7">
    <location>
        <begin position="991"/>
        <end position="1011"/>
    </location>
</feature>
<protein>
    <submittedName>
        <fullName evidence="9">ABC superfamily ATP binding cassette transporter, membrane protein</fullName>
    </submittedName>
</protein>
<gene>
    <name evidence="9" type="ORF">NCTC13765_01914</name>
</gene>
<feature type="domain" description="ABC3 transporter permease C-terminal" evidence="8">
    <location>
        <begin position="592"/>
        <end position="709"/>
    </location>
</feature>
<name>A0A380L045_9STRE</name>
<keyword evidence="5 7" id="KW-0472">Membrane</keyword>
<dbReference type="Proteomes" id="UP000254634">
    <property type="component" value="Unassembled WGS sequence"/>
</dbReference>
<evidence type="ECO:0000256" key="4">
    <source>
        <dbReference type="ARBA" id="ARBA00022989"/>
    </source>
</evidence>
<reference evidence="9" key="1">
    <citation type="submission" date="2018-06" db="EMBL/GenBank/DDBJ databases">
        <authorList>
            <consortium name="Pathogen Informatics"/>
            <person name="Doyle S."/>
        </authorList>
    </citation>
    <scope>NUCLEOTIDE SEQUENCE [LARGE SCALE GENOMIC DNA]</scope>
    <source>
        <strain evidence="9">NCTC13765</strain>
    </source>
</reference>
<dbReference type="Pfam" id="PF02687">
    <property type="entry name" value="FtsX"/>
    <property type="match status" value="2"/>
</dbReference>
<feature type="transmembrane region" description="Helical" evidence="7">
    <location>
        <begin position="759"/>
        <end position="779"/>
    </location>
</feature>
<dbReference type="InterPro" id="IPR038766">
    <property type="entry name" value="Membrane_comp_ABC_pdt"/>
</dbReference>
<feature type="transmembrane region" description="Helical" evidence="7">
    <location>
        <begin position="1044"/>
        <end position="1063"/>
    </location>
</feature>
<dbReference type="PANTHER" id="PTHR30287:SF1">
    <property type="entry name" value="INNER MEMBRANE PROTEIN"/>
    <property type="match status" value="1"/>
</dbReference>
<dbReference type="EMBL" id="UHFR01000005">
    <property type="protein sequence ID" value="SUN77389.1"/>
    <property type="molecule type" value="Genomic_DNA"/>
</dbReference>
<proteinExistence type="predicted"/>